<feature type="region of interest" description="Disordered" evidence="1">
    <location>
        <begin position="1"/>
        <end position="21"/>
    </location>
</feature>
<dbReference type="Proteomes" id="UP000314294">
    <property type="component" value="Unassembled WGS sequence"/>
</dbReference>
<dbReference type="SUPFAM" id="SSF50729">
    <property type="entry name" value="PH domain-like"/>
    <property type="match status" value="1"/>
</dbReference>
<dbReference type="PROSITE" id="PS50003">
    <property type="entry name" value="PH_DOMAIN"/>
    <property type="match status" value="1"/>
</dbReference>
<evidence type="ECO:0000313" key="3">
    <source>
        <dbReference type="EMBL" id="TNN52916.1"/>
    </source>
</evidence>
<reference evidence="3 4" key="1">
    <citation type="submission" date="2019-03" db="EMBL/GenBank/DDBJ databases">
        <title>First draft genome of Liparis tanakae, snailfish: a comprehensive survey of snailfish specific genes.</title>
        <authorList>
            <person name="Kim W."/>
            <person name="Song I."/>
            <person name="Jeong J.-H."/>
            <person name="Kim D."/>
            <person name="Kim S."/>
            <person name="Ryu S."/>
            <person name="Song J.Y."/>
            <person name="Lee S.K."/>
        </authorList>
    </citation>
    <scope>NUCLEOTIDE SEQUENCE [LARGE SCALE GENOMIC DNA]</scope>
    <source>
        <tissue evidence="3">Muscle</tissue>
    </source>
</reference>
<dbReference type="OrthoDB" id="14833at2759"/>
<keyword evidence="4" id="KW-1185">Reference proteome</keyword>
<organism evidence="3 4">
    <name type="scientific">Liparis tanakae</name>
    <name type="common">Tanaka's snailfish</name>
    <dbReference type="NCBI Taxonomy" id="230148"/>
    <lineage>
        <taxon>Eukaryota</taxon>
        <taxon>Metazoa</taxon>
        <taxon>Chordata</taxon>
        <taxon>Craniata</taxon>
        <taxon>Vertebrata</taxon>
        <taxon>Euteleostomi</taxon>
        <taxon>Actinopterygii</taxon>
        <taxon>Neopterygii</taxon>
        <taxon>Teleostei</taxon>
        <taxon>Neoteleostei</taxon>
        <taxon>Acanthomorphata</taxon>
        <taxon>Eupercaria</taxon>
        <taxon>Perciformes</taxon>
        <taxon>Cottioidei</taxon>
        <taxon>Cottales</taxon>
        <taxon>Liparidae</taxon>
        <taxon>Liparis</taxon>
    </lineage>
</organism>
<comment type="caution">
    <text evidence="3">The sequence shown here is derived from an EMBL/GenBank/DDBJ whole genome shotgun (WGS) entry which is preliminary data.</text>
</comment>
<evidence type="ECO:0000256" key="1">
    <source>
        <dbReference type="SAM" id="MobiDB-lite"/>
    </source>
</evidence>
<dbReference type="Gene3D" id="2.30.29.30">
    <property type="entry name" value="Pleckstrin-homology domain (PH domain)/Phosphotyrosine-binding domain (PTB)"/>
    <property type="match status" value="1"/>
</dbReference>
<evidence type="ECO:0000313" key="4">
    <source>
        <dbReference type="Proteomes" id="UP000314294"/>
    </source>
</evidence>
<dbReference type="Pfam" id="PF00169">
    <property type="entry name" value="PH"/>
    <property type="match status" value="1"/>
</dbReference>
<dbReference type="InterPro" id="IPR011993">
    <property type="entry name" value="PH-like_dom_sf"/>
</dbReference>
<evidence type="ECO:0000259" key="2">
    <source>
        <dbReference type="PROSITE" id="PS50003"/>
    </source>
</evidence>
<dbReference type="AlphaFoldDB" id="A0A4Z2GHI9"/>
<dbReference type="InterPro" id="IPR001849">
    <property type="entry name" value="PH_domain"/>
</dbReference>
<name>A0A4Z2GHI9_9TELE</name>
<protein>
    <submittedName>
        <fullName evidence="3">Oxysterol-binding protein 2</fullName>
    </submittedName>
</protein>
<proteinExistence type="predicted"/>
<gene>
    <name evidence="3" type="primary">Osbp2_0</name>
    <name evidence="3" type="ORF">EYF80_036854</name>
</gene>
<accession>A0A4Z2GHI9</accession>
<sequence>MVFVDTPRRLQRQPPRGARGGGPLYPLQLCALNPLQSASAKCLGIASPSSGVIAEPAPPSVPTCSAAVAVSRWGSVPVPAVLRCPRFIPHPSACVRRRMSEQGKGSASASAAAPAPGSDTYKGWLFKWTNYLKGYQRRWFVLSNGLLSYYRYMSPDAGAVLCHSARPPGESRFRASQLASSRLQLAVNRSPSVDRWLISVSL</sequence>
<dbReference type="EMBL" id="SRLO01000532">
    <property type="protein sequence ID" value="TNN52916.1"/>
    <property type="molecule type" value="Genomic_DNA"/>
</dbReference>
<feature type="domain" description="PH" evidence="2">
    <location>
        <begin position="118"/>
        <end position="202"/>
    </location>
</feature>